<evidence type="ECO:0000256" key="1">
    <source>
        <dbReference type="SAM" id="MobiDB-lite"/>
    </source>
</evidence>
<organism evidence="4 5">
    <name type="scientific">Discostella pseudostelligera</name>
    <dbReference type="NCBI Taxonomy" id="259834"/>
    <lineage>
        <taxon>Eukaryota</taxon>
        <taxon>Sar</taxon>
        <taxon>Stramenopiles</taxon>
        <taxon>Ochrophyta</taxon>
        <taxon>Bacillariophyta</taxon>
        <taxon>Coscinodiscophyceae</taxon>
        <taxon>Thalassiosirophycidae</taxon>
        <taxon>Stephanodiscales</taxon>
        <taxon>Stephanodiscaceae</taxon>
        <taxon>Discostella</taxon>
    </lineage>
</organism>
<dbReference type="Proteomes" id="UP001530293">
    <property type="component" value="Unassembled WGS sequence"/>
</dbReference>
<keyword evidence="2" id="KW-0732">Signal</keyword>
<comment type="caution">
    <text evidence="4">The sequence shown here is derived from an EMBL/GenBank/DDBJ whole genome shotgun (WGS) entry which is preliminary data.</text>
</comment>
<dbReference type="AlphaFoldDB" id="A0ABD3N4H6"/>
<accession>A0ABD3N4H6</accession>
<feature type="chain" id="PRO_5044837489" description="CBM6 domain-containing protein" evidence="2">
    <location>
        <begin position="21"/>
        <end position="466"/>
    </location>
</feature>
<dbReference type="SUPFAM" id="SSF49785">
    <property type="entry name" value="Galactose-binding domain-like"/>
    <property type="match status" value="1"/>
</dbReference>
<gene>
    <name evidence="4" type="ORF">ACHAWU_009234</name>
</gene>
<dbReference type="InterPro" id="IPR008979">
    <property type="entry name" value="Galactose-bd-like_sf"/>
</dbReference>
<evidence type="ECO:0000259" key="3">
    <source>
        <dbReference type="PROSITE" id="PS51175"/>
    </source>
</evidence>
<dbReference type="EMBL" id="JALLBG020000037">
    <property type="protein sequence ID" value="KAL3770702.1"/>
    <property type="molecule type" value="Genomic_DNA"/>
</dbReference>
<protein>
    <recommendedName>
        <fullName evidence="3">CBM6 domain-containing protein</fullName>
    </recommendedName>
</protein>
<feature type="compositionally biased region" description="Low complexity" evidence="1">
    <location>
        <begin position="210"/>
        <end position="226"/>
    </location>
</feature>
<feature type="signal peptide" evidence="2">
    <location>
        <begin position="1"/>
        <end position="20"/>
    </location>
</feature>
<name>A0ABD3N4H6_9STRA</name>
<dbReference type="InterPro" id="IPR005084">
    <property type="entry name" value="CBM6"/>
</dbReference>
<feature type="region of interest" description="Disordered" evidence="1">
    <location>
        <begin position="199"/>
        <end position="234"/>
    </location>
</feature>
<dbReference type="PROSITE" id="PS51175">
    <property type="entry name" value="CBM6"/>
    <property type="match status" value="1"/>
</dbReference>
<keyword evidence="5" id="KW-1185">Reference proteome</keyword>
<sequence length="466" mass="51611">MKSFLTALLVAALIIATIIAHDHDLTDTDTDTQEHVKVIQTDDEFTDGASRPIDDAALNLDQKTTSSVVYEAKAATFDSTTKLDNEHAATTAGANPYIDMGEFGSWVEFHVDHSLVRASSIGTGTTTDCRLSFRYSNGASNRQSRPCSVSINGIVIGALPFPSTISWTNWRYQYIELKRCNILMSEKITAIRLTATTEEGGPNLDSMEWTTTLSDGDSSSTLSPSSPYQPESKESSTKIRKCNYKYNKLPEGRITYGLDDGGCYLCTEQHLLPFVSVPSSGKTLTEQCQRLCDDDSQCRSFTVARPASLPSQLYHFGTTANCCLERREYPSGAFLHTTTTADENGQGMVLPPNRRKDCQLDSLCWTRYERVHEEGEGPCADFLEDANNPKPSKLMCSRVWEPTTYTDEDIQKAIDFINDGCQSEDNIYRFMLAKANARCKEEILAESFSVSIIVHSSGMLTYVTTG</sequence>
<dbReference type="Gene3D" id="2.60.120.260">
    <property type="entry name" value="Galactose-binding domain-like"/>
    <property type="match status" value="1"/>
</dbReference>
<proteinExistence type="predicted"/>
<evidence type="ECO:0000313" key="5">
    <source>
        <dbReference type="Proteomes" id="UP001530293"/>
    </source>
</evidence>
<evidence type="ECO:0000313" key="4">
    <source>
        <dbReference type="EMBL" id="KAL3770702.1"/>
    </source>
</evidence>
<reference evidence="4 5" key="1">
    <citation type="submission" date="2024-10" db="EMBL/GenBank/DDBJ databases">
        <title>Updated reference genomes for cyclostephanoid diatoms.</title>
        <authorList>
            <person name="Roberts W.R."/>
            <person name="Alverson A.J."/>
        </authorList>
    </citation>
    <scope>NUCLEOTIDE SEQUENCE [LARGE SCALE GENOMIC DNA]</scope>
    <source>
        <strain evidence="4 5">AJA232-27</strain>
    </source>
</reference>
<evidence type="ECO:0000256" key="2">
    <source>
        <dbReference type="SAM" id="SignalP"/>
    </source>
</evidence>
<feature type="domain" description="CBM6" evidence="3">
    <location>
        <begin position="68"/>
        <end position="210"/>
    </location>
</feature>